<dbReference type="NCBIfam" id="TIGR00231">
    <property type="entry name" value="small_GTP"/>
    <property type="match status" value="2"/>
</dbReference>
<dbReference type="Proteomes" id="UP001303601">
    <property type="component" value="Chromosome"/>
</dbReference>
<comment type="subunit">
    <text evidence="8">Associates with the 50S ribosomal subunit.</text>
</comment>
<dbReference type="Pfam" id="PF14714">
    <property type="entry name" value="KH_dom-like"/>
    <property type="match status" value="1"/>
</dbReference>
<dbReference type="InterPro" id="IPR006073">
    <property type="entry name" value="GTP-bd"/>
</dbReference>
<dbReference type="SMART" id="SM00382">
    <property type="entry name" value="AAA"/>
    <property type="match status" value="2"/>
</dbReference>
<dbReference type="PANTHER" id="PTHR43834:SF6">
    <property type="entry name" value="GTPASE DER"/>
    <property type="match status" value="1"/>
</dbReference>
<feature type="binding site" evidence="8">
    <location>
        <begin position="119"/>
        <end position="122"/>
    </location>
    <ligand>
        <name>GTP</name>
        <dbReference type="ChEBI" id="CHEBI:37565"/>
        <label>1</label>
    </ligand>
</feature>
<feature type="domain" description="EngA-type G" evidence="12">
    <location>
        <begin position="4"/>
        <end position="167"/>
    </location>
</feature>
<evidence type="ECO:0000256" key="10">
    <source>
        <dbReference type="RuleBase" id="RU004481"/>
    </source>
</evidence>
<keyword evidence="6 8" id="KW-0342">GTP-binding</keyword>
<gene>
    <name evidence="8 13" type="primary">der</name>
    <name evidence="13" type="ORF">R9B83_01525</name>
</gene>
<dbReference type="InterPro" id="IPR027417">
    <property type="entry name" value="P-loop_NTPase"/>
</dbReference>
<evidence type="ECO:0000256" key="9">
    <source>
        <dbReference type="PROSITE-ProRule" id="PRU01049"/>
    </source>
</evidence>
<evidence type="ECO:0000313" key="13">
    <source>
        <dbReference type="EMBL" id="WPB54224.1"/>
    </source>
</evidence>
<dbReference type="PIRSF" id="PIRSF006485">
    <property type="entry name" value="GTP-binding_EngA"/>
    <property type="match status" value="1"/>
</dbReference>
<dbReference type="CDD" id="cd01895">
    <property type="entry name" value="EngA2"/>
    <property type="match status" value="1"/>
</dbReference>
<dbReference type="InterPro" id="IPR032859">
    <property type="entry name" value="KH_dom-like"/>
</dbReference>
<feature type="coiled-coil region" evidence="11">
    <location>
        <begin position="327"/>
        <end position="354"/>
    </location>
</feature>
<dbReference type="HAMAP" id="MF_00195">
    <property type="entry name" value="GTPase_Der"/>
    <property type="match status" value="1"/>
</dbReference>
<comment type="function">
    <text evidence="8 10">GTPase that plays an essential role in the late steps of ribosome biogenesis.</text>
</comment>
<organism evidence="13 14">
    <name type="scientific">Metamycoplasma equirhinis</name>
    <dbReference type="NCBI Taxonomy" id="92402"/>
    <lineage>
        <taxon>Bacteria</taxon>
        <taxon>Bacillati</taxon>
        <taxon>Mycoplasmatota</taxon>
        <taxon>Mycoplasmoidales</taxon>
        <taxon>Metamycoplasmataceae</taxon>
        <taxon>Metamycoplasma</taxon>
    </lineage>
</organism>
<evidence type="ECO:0000256" key="8">
    <source>
        <dbReference type="HAMAP-Rule" id="MF_00195"/>
    </source>
</evidence>
<dbReference type="RefSeq" id="WP_170177183.1">
    <property type="nucleotide sequence ID" value="NZ_CP137845.1"/>
</dbReference>
<dbReference type="InterPro" id="IPR005225">
    <property type="entry name" value="Small_GTP-bd"/>
</dbReference>
<feature type="binding site" evidence="8">
    <location>
        <begin position="57"/>
        <end position="61"/>
    </location>
    <ligand>
        <name>GTP</name>
        <dbReference type="ChEBI" id="CHEBI:37565"/>
        <label>1</label>
    </ligand>
</feature>
<evidence type="ECO:0000256" key="5">
    <source>
        <dbReference type="ARBA" id="ARBA00022741"/>
    </source>
</evidence>
<dbReference type="Pfam" id="PF01926">
    <property type="entry name" value="MMR_HSR1"/>
    <property type="match status" value="2"/>
</dbReference>
<evidence type="ECO:0000259" key="12">
    <source>
        <dbReference type="PROSITE" id="PS51712"/>
    </source>
</evidence>
<protein>
    <recommendedName>
        <fullName evidence="2 8">GTPase Der</fullName>
    </recommendedName>
    <alternativeName>
        <fullName evidence="7 8">GTP-binding protein EngA</fullName>
    </alternativeName>
</protein>
<evidence type="ECO:0000256" key="2">
    <source>
        <dbReference type="ARBA" id="ARBA00020953"/>
    </source>
</evidence>
<dbReference type="Gene3D" id="3.30.300.20">
    <property type="match status" value="1"/>
</dbReference>
<dbReference type="InterPro" id="IPR003593">
    <property type="entry name" value="AAA+_ATPase"/>
</dbReference>
<evidence type="ECO:0000256" key="4">
    <source>
        <dbReference type="ARBA" id="ARBA00022737"/>
    </source>
</evidence>
<keyword evidence="3 8" id="KW-0690">Ribosome biogenesis</keyword>
<name>A0ABZ0PCF3_9BACT</name>
<dbReference type="SMART" id="SM00173">
    <property type="entry name" value="RAS"/>
    <property type="match status" value="1"/>
</dbReference>
<keyword evidence="11" id="KW-0175">Coiled coil</keyword>
<dbReference type="PANTHER" id="PTHR43834">
    <property type="entry name" value="GTPASE DER"/>
    <property type="match status" value="1"/>
</dbReference>
<evidence type="ECO:0000256" key="7">
    <source>
        <dbReference type="ARBA" id="ARBA00032345"/>
    </source>
</evidence>
<evidence type="ECO:0000256" key="3">
    <source>
        <dbReference type="ARBA" id="ARBA00022517"/>
    </source>
</evidence>
<dbReference type="InterPro" id="IPR015946">
    <property type="entry name" value="KH_dom-like_a/b"/>
</dbReference>
<reference evidence="13" key="1">
    <citation type="submission" date="2023-11" db="EMBL/GenBank/DDBJ databases">
        <title>Completed genome sequence of Mycoplasma equirhinis type strain M432/72.</title>
        <authorList>
            <person name="Spergser J."/>
        </authorList>
    </citation>
    <scope>NUCLEOTIDE SEQUENCE [LARGE SCALE GENOMIC DNA]</scope>
    <source>
        <strain evidence="13">M432/72</strain>
    </source>
</reference>
<proteinExistence type="inferred from homology"/>
<evidence type="ECO:0000256" key="11">
    <source>
        <dbReference type="SAM" id="Coils"/>
    </source>
</evidence>
<dbReference type="GeneID" id="94493550"/>
<keyword evidence="5 8" id="KW-0547">Nucleotide-binding</keyword>
<sequence length="439" mass="49635">MNNNVVAIIGKPNVGKSTLFNKIINKRKSIVYDTPGVTRDRLYSDASWAGREFKIIDTGGITIEEEDFKKQIKIQAQIAIDEANVLIFLVDGNDSLTTEDFYVANILRKINKPVLLAINKLEGQKVEYFDNSIYTLGFSQIFPISAMHGDGVGNLLDSVINNFSNVEDSNLKNFKLAILGKPNVGKSTLLNTLANENRSIVSDIAGTTRDSVTSTIFINDEKFDIVDTAGIKRKSKLIDSVEHYALMRANESIEEADLCLLVLDATDEVSHFHQNIIGIAYELKKPLIVIVNKWDLIEKDTNTMSHYKKNLSQKLKFVDWAPIVFISAKDKNRINKLRDEIIKVKNNISRKINTNQLNTLMMTAQMIRPASSINGRRLSITFSKQIAAKIPTFVLFVNNIELAHFTYLRYIENQIRENFDFSGTPIELVLRNKNQKGEK</sequence>
<dbReference type="SUPFAM" id="SSF52540">
    <property type="entry name" value="P-loop containing nucleoside triphosphate hydrolases"/>
    <property type="match status" value="2"/>
</dbReference>
<dbReference type="InterPro" id="IPR031166">
    <property type="entry name" value="G_ENGA"/>
</dbReference>
<keyword evidence="4 10" id="KW-0677">Repeat</keyword>
<dbReference type="PROSITE" id="PS51712">
    <property type="entry name" value="G_ENGA"/>
    <property type="match status" value="2"/>
</dbReference>
<evidence type="ECO:0000313" key="14">
    <source>
        <dbReference type="Proteomes" id="UP001303601"/>
    </source>
</evidence>
<dbReference type="CDD" id="cd01894">
    <property type="entry name" value="EngA1"/>
    <property type="match status" value="1"/>
</dbReference>
<dbReference type="GO" id="GO:0016787">
    <property type="term" value="F:hydrolase activity"/>
    <property type="evidence" value="ECO:0007669"/>
    <property type="project" value="UniProtKB-KW"/>
</dbReference>
<evidence type="ECO:0000256" key="1">
    <source>
        <dbReference type="ARBA" id="ARBA00008279"/>
    </source>
</evidence>
<evidence type="ECO:0000256" key="6">
    <source>
        <dbReference type="ARBA" id="ARBA00023134"/>
    </source>
</evidence>
<comment type="similarity">
    <text evidence="1 8 9 10">Belongs to the TRAFAC class TrmE-Era-EngA-EngB-Septin-like GTPase superfamily. EngA (Der) GTPase family.</text>
</comment>
<dbReference type="InterPro" id="IPR016484">
    <property type="entry name" value="GTPase_Der"/>
</dbReference>
<feature type="binding site" evidence="8">
    <location>
        <begin position="292"/>
        <end position="295"/>
    </location>
    <ligand>
        <name>GTP</name>
        <dbReference type="ChEBI" id="CHEBI:37565"/>
        <label>2</label>
    </ligand>
</feature>
<dbReference type="NCBIfam" id="TIGR03594">
    <property type="entry name" value="GTPase_EngA"/>
    <property type="match status" value="1"/>
</dbReference>
<keyword evidence="14" id="KW-1185">Reference proteome</keyword>
<keyword evidence="13" id="KW-0378">Hydrolase</keyword>
<feature type="binding site" evidence="8">
    <location>
        <begin position="180"/>
        <end position="187"/>
    </location>
    <ligand>
        <name>GTP</name>
        <dbReference type="ChEBI" id="CHEBI:37565"/>
        <label>2</label>
    </ligand>
</feature>
<dbReference type="Gene3D" id="3.40.50.300">
    <property type="entry name" value="P-loop containing nucleotide triphosphate hydrolases"/>
    <property type="match status" value="2"/>
</dbReference>
<accession>A0ABZ0PCF3</accession>
<feature type="binding site" evidence="8">
    <location>
        <begin position="10"/>
        <end position="17"/>
    </location>
    <ligand>
        <name>GTP</name>
        <dbReference type="ChEBI" id="CHEBI:37565"/>
        <label>1</label>
    </ligand>
</feature>
<feature type="domain" description="EngA-type G" evidence="12">
    <location>
        <begin position="174"/>
        <end position="349"/>
    </location>
</feature>
<feature type="binding site" evidence="8">
    <location>
        <begin position="227"/>
        <end position="231"/>
    </location>
    <ligand>
        <name>GTP</name>
        <dbReference type="ChEBI" id="CHEBI:37565"/>
        <label>2</label>
    </ligand>
</feature>
<dbReference type="EMBL" id="CP137845">
    <property type="protein sequence ID" value="WPB54224.1"/>
    <property type="molecule type" value="Genomic_DNA"/>
</dbReference>